<organism evidence="2 3">
    <name type="scientific">Rhizobium leguminosarum</name>
    <dbReference type="NCBI Taxonomy" id="384"/>
    <lineage>
        <taxon>Bacteria</taxon>
        <taxon>Pseudomonadati</taxon>
        <taxon>Pseudomonadota</taxon>
        <taxon>Alphaproteobacteria</taxon>
        <taxon>Hyphomicrobiales</taxon>
        <taxon>Rhizobiaceae</taxon>
        <taxon>Rhizobium/Agrobacterium group</taxon>
        <taxon>Rhizobium</taxon>
    </lineage>
</organism>
<name>A0A444HW58_RHILE</name>
<keyword evidence="1" id="KW-1133">Transmembrane helix</keyword>
<dbReference type="Proteomes" id="UP000283817">
    <property type="component" value="Unassembled WGS sequence"/>
</dbReference>
<dbReference type="EMBL" id="SBHX01000049">
    <property type="protein sequence ID" value="RWX28044.1"/>
    <property type="molecule type" value="Genomic_DNA"/>
</dbReference>
<sequence length="69" mass="7635">MTSNIFFGAAAVTLFVVIWLMLPAIGSRRDSMKMTPAEHGWYARRVFPLMLLFAAFATAGSLAGQWGWP</sequence>
<keyword evidence="1" id="KW-0472">Membrane</keyword>
<protein>
    <recommendedName>
        <fullName evidence="4">Integral membrane protein</fullName>
    </recommendedName>
</protein>
<evidence type="ECO:0000313" key="3">
    <source>
        <dbReference type="Proteomes" id="UP000283817"/>
    </source>
</evidence>
<evidence type="ECO:0000256" key="1">
    <source>
        <dbReference type="SAM" id="Phobius"/>
    </source>
</evidence>
<keyword evidence="1" id="KW-0812">Transmembrane</keyword>
<evidence type="ECO:0000313" key="2">
    <source>
        <dbReference type="EMBL" id="RWX28044.1"/>
    </source>
</evidence>
<gene>
    <name evidence="2" type="ORF">EHI47_20390</name>
</gene>
<dbReference type="AlphaFoldDB" id="A0A444HW58"/>
<reference evidence="2 3" key="1">
    <citation type="submission" date="2019-01" db="EMBL/GenBank/DDBJ databases">
        <title>RHIZO-ID as a novel technology for direct rhizobia identification.</title>
        <authorList>
            <person name="De Meyer S.E."/>
        </authorList>
    </citation>
    <scope>NUCLEOTIDE SEQUENCE [LARGE SCALE GENOMIC DNA]</scope>
    <source>
        <strain evidence="2 3">WSM448</strain>
    </source>
</reference>
<proteinExistence type="predicted"/>
<comment type="caution">
    <text evidence="2">The sequence shown here is derived from an EMBL/GenBank/DDBJ whole genome shotgun (WGS) entry which is preliminary data.</text>
</comment>
<feature type="transmembrane region" description="Helical" evidence="1">
    <location>
        <begin position="6"/>
        <end position="25"/>
    </location>
</feature>
<accession>A0A444HW58</accession>
<evidence type="ECO:0008006" key="4">
    <source>
        <dbReference type="Google" id="ProtNLM"/>
    </source>
</evidence>
<feature type="transmembrane region" description="Helical" evidence="1">
    <location>
        <begin position="46"/>
        <end position="68"/>
    </location>
</feature>